<evidence type="ECO:0000313" key="2">
    <source>
        <dbReference type="EMBL" id="BBH07149.1"/>
    </source>
</evidence>
<sequence>MRGLGEDTDIEMNLLFLSFLFKYHWISNYFIFLRLRATQVKARVLGDTNRQRIWLFDLL</sequence>
<proteinExistence type="predicted"/>
<protein>
    <submittedName>
        <fullName evidence="2">Uncharacterized protein</fullName>
    </submittedName>
</protein>
<reference evidence="2" key="1">
    <citation type="journal article" date="2019" name="Science">
        <title>Mutation of a bHLH transcription factor allowed almond domestication.</title>
        <authorList>
            <person name="Sanchez-Perez R."/>
            <person name="Pavan S."/>
            <person name="Mazzeo R."/>
            <person name="Moldovan C."/>
            <person name="Aiese Cigliano R."/>
            <person name="Del Cueto J."/>
            <person name="Ricciardi F."/>
            <person name="Lotti C."/>
            <person name="Ricciardi L."/>
            <person name="Dicenta F."/>
            <person name="Lopez-Marques R.L."/>
            <person name="Lindberg Moller B."/>
        </authorList>
    </citation>
    <scope>NUCLEOTIDE SEQUENCE</scope>
</reference>
<name>A0A4Y1RS54_PRUDU</name>
<dbReference type="EMBL" id="AP019303">
    <property type="protein sequence ID" value="BBH07149.1"/>
    <property type="molecule type" value="Genomic_DNA"/>
</dbReference>
<keyword evidence="1" id="KW-0812">Transmembrane</keyword>
<evidence type="ECO:0000256" key="1">
    <source>
        <dbReference type="SAM" id="Phobius"/>
    </source>
</evidence>
<keyword evidence="1" id="KW-1133">Transmembrane helix</keyword>
<feature type="transmembrane region" description="Helical" evidence="1">
    <location>
        <begin position="12"/>
        <end position="33"/>
    </location>
</feature>
<gene>
    <name evidence="2" type="ORF">Prudu_019004</name>
</gene>
<accession>A0A4Y1RS54</accession>
<keyword evidence="1" id="KW-0472">Membrane</keyword>
<dbReference type="AlphaFoldDB" id="A0A4Y1RS54"/>
<organism evidence="2">
    <name type="scientific">Prunus dulcis</name>
    <name type="common">Almond</name>
    <name type="synonym">Amygdalus dulcis</name>
    <dbReference type="NCBI Taxonomy" id="3755"/>
    <lineage>
        <taxon>Eukaryota</taxon>
        <taxon>Viridiplantae</taxon>
        <taxon>Streptophyta</taxon>
        <taxon>Embryophyta</taxon>
        <taxon>Tracheophyta</taxon>
        <taxon>Spermatophyta</taxon>
        <taxon>Magnoliopsida</taxon>
        <taxon>eudicotyledons</taxon>
        <taxon>Gunneridae</taxon>
        <taxon>Pentapetalae</taxon>
        <taxon>rosids</taxon>
        <taxon>fabids</taxon>
        <taxon>Rosales</taxon>
        <taxon>Rosaceae</taxon>
        <taxon>Amygdaloideae</taxon>
        <taxon>Amygdaleae</taxon>
        <taxon>Prunus</taxon>
    </lineage>
</organism>